<evidence type="ECO:0000259" key="6">
    <source>
        <dbReference type="Pfam" id="PF23193"/>
    </source>
</evidence>
<dbReference type="InterPro" id="IPR056188">
    <property type="entry name" value="NOMO_6th"/>
</dbReference>
<feature type="domain" description="NOMO fifth transthyretin-like" evidence="7">
    <location>
        <begin position="481"/>
        <end position="569"/>
    </location>
</feature>
<feature type="domain" description="NOMO third transthyretin-like" evidence="6">
    <location>
        <begin position="273"/>
        <end position="397"/>
    </location>
</feature>
<dbReference type="EMBL" id="JTDE01003264">
    <property type="protein sequence ID" value="KAF7256269.1"/>
    <property type="molecule type" value="Genomic_DNA"/>
</dbReference>
<evidence type="ECO:0000259" key="9">
    <source>
        <dbReference type="Pfam" id="PF23201"/>
    </source>
</evidence>
<feature type="chain" id="PRO_5035827040" description="Nodal modulator 2" evidence="2">
    <location>
        <begin position="29"/>
        <end position="1441"/>
    </location>
</feature>
<dbReference type="Proteomes" id="UP000822476">
    <property type="component" value="Unassembled WGS sequence"/>
</dbReference>
<sequence length="1441" mass="159368">MFHAVCTFGWIYYVVISLLSLHLSPCFCASQPEDTVRGCGGFIRWKHNDQASTKVAFNKIKVQLFSLPGNTLKDVTEVLPNGAFSVPVYDTGPYRLILVKPKGWYFGPVDEYIIDIRTDPTVCDRDLNFDLHGFSIYGRVVTFGLTTGPSDLTVRLMDTITGQTVQLASTLAGGIFEFGSVLPGQYELAVSDGKQGPSDLTVRLMDTITGQTVQLTSTLAGGIFEFGSVLPGQYELAVSDGKQVGAEHVRARTTINLGPDSLTLDEPIVLKGHFVRGRIVDFENNPLDNVTVFLLMNTSLDEQSKVDCNSVPDISTIVSEMPSNFDFNHNVVCLTRSNEKGQFSFDRLPGGSYAILPHYSKQVDSQSKAFIDFDFTPPFLHVLVEHTDVDLGIATFRAIRFRLPSGRVTWPSGNFLSGVKVRIGSQETLSDEHGFYQPGYLEPGQYSIQVEAEGAQFNQRQVQLTATLKQWPTLQPDTLAICGHVESGGDVSFTTDQIPGFVLISDNFTGIQRKEACTMHDGRLEFCAYTPPGHYQLTLDFRNAERNLHFIPATIDVNLLDGPVFDLMFTRFRAKLVGRVHCLSATCWGRTNEAPLTVRLIESANPQTVRYGSLTPVKNEPLAAHFTLDNLLPGDYFIDLVHRSQQTAHLTPVDGWCWTNRAFEYGATYVTSNSTRLLHIRDEDLDWKTEPKLDFTQSGYVVRVQLHSQLHFDRLPRITVRAIGSSKSDNTTSSIEWDLMDYSNQVCLPSPSTTYRFTQSSPCLSLSFISTSEVKPQRDCHSQLDQSPLVRLAVTKIPLFVRLAYADSFTPEAQDLLTKHSVPIEVSETEPDDQRNLNVEGNSKIIFANWSTSANNQSFALASFELDPTRSMRFTPKHVTTKGLRWFYTYSVSEPSSSLFQLPAQPTEPTSTSVLSLLVPLIQKDTTSVTPDEETCGNLFYGQTTQFTLNLGVVLRGHVEPAVPKVEVALYRTFWKLDSLRPESDQPLLPIDLEKQPINLSIEPSVVPAHDLPYDSGNNSEPVATTLTNPMGVFLFGPVPLQSIHPAGTAHATLPDPKSEYTVTLRKPGYEFIRQDPGLDSPSPSIWIFKATKLSLVEVVVHTKIGSETNRVPLPDVLVSIIGEGHRGNQFTGPNGVANFVGLAPGQYYLRAMMKEHVFTVTKPEAQSAGQASAISITEGDSVRVEISAERVAFSVSGVVTGLGGVPFEHVLVQATWLPQLPDNPNWMTFSDSSNASCQLDSVEDSAAVPQEQASTDSSGEFRIRGLFPGCYYAIAVRPTPPSEVYSQSLVDTESDNKPLIDQAIPPVIHFVMPSRDATGLSFIAIPQMYMSSFTVDVESDDEFFSTLHLTVHPLDRPDQIVAKHDFADSELFLLPPAKMSSVVGRDMVVRLTTSLDPAIYTNIAVQQVVLKPTIDNSVHHTFVFRPKLRPSSSNWPRSEL</sequence>
<dbReference type="InterPro" id="IPR055074">
    <property type="entry name" value="NOMO1-3_2nd"/>
</dbReference>
<evidence type="ECO:0000313" key="11">
    <source>
        <dbReference type="Proteomes" id="UP000822476"/>
    </source>
</evidence>
<dbReference type="InterPro" id="IPR055490">
    <property type="entry name" value="DUF7062"/>
</dbReference>
<dbReference type="PANTHER" id="PTHR23303">
    <property type="entry name" value="CARBOXYPEPTIDASE REGULATORY REGION-CONTAINING"/>
    <property type="match status" value="1"/>
</dbReference>
<organism evidence="10 11">
    <name type="scientific">Paragonimus skrjabini miyazakii</name>
    <dbReference type="NCBI Taxonomy" id="59628"/>
    <lineage>
        <taxon>Eukaryota</taxon>
        <taxon>Metazoa</taxon>
        <taxon>Spiralia</taxon>
        <taxon>Lophotrochozoa</taxon>
        <taxon>Platyhelminthes</taxon>
        <taxon>Trematoda</taxon>
        <taxon>Digenea</taxon>
        <taxon>Plagiorchiida</taxon>
        <taxon>Troglotremata</taxon>
        <taxon>Troglotrematidae</taxon>
        <taxon>Paragonimus</taxon>
    </lineage>
</organism>
<evidence type="ECO:0000259" key="5">
    <source>
        <dbReference type="Pfam" id="PF23192"/>
    </source>
</evidence>
<feature type="domain" description="DUF7062" evidence="9">
    <location>
        <begin position="698"/>
        <end position="795"/>
    </location>
</feature>
<evidence type="ECO:0000313" key="10">
    <source>
        <dbReference type="EMBL" id="KAF7256269.1"/>
    </source>
</evidence>
<dbReference type="InterPro" id="IPR056191">
    <property type="entry name" value="NOMO_12th"/>
</dbReference>
<evidence type="ECO:0000259" key="4">
    <source>
        <dbReference type="Pfam" id="PF22904"/>
    </source>
</evidence>
<dbReference type="Pfam" id="PF22904">
    <property type="entry name" value="NOMO1-like_2nd"/>
    <property type="match status" value="1"/>
</dbReference>
<accession>A0A8S9YN03</accession>
<evidence type="ECO:0008006" key="12">
    <source>
        <dbReference type="Google" id="ProtNLM"/>
    </source>
</evidence>
<dbReference type="Gene3D" id="2.60.40.1120">
    <property type="entry name" value="Carboxypeptidase-like, regulatory domain"/>
    <property type="match status" value="1"/>
</dbReference>
<dbReference type="Pfam" id="PF23194">
    <property type="entry name" value="NOMO_5th"/>
    <property type="match status" value="1"/>
</dbReference>
<name>A0A8S9YN03_9TREM</name>
<keyword evidence="11" id="KW-1185">Reference proteome</keyword>
<evidence type="ECO:0000259" key="7">
    <source>
        <dbReference type="Pfam" id="PF23194"/>
    </source>
</evidence>
<comment type="caution">
    <text evidence="10">The sequence shown here is derived from an EMBL/GenBank/DDBJ whole genome shotgun (WGS) entry which is preliminary data.</text>
</comment>
<dbReference type="PANTHER" id="PTHR23303:SF14">
    <property type="entry name" value="BOS COMPLEX SUBUNIT NOMO1-RELATED"/>
    <property type="match status" value="1"/>
</dbReference>
<feature type="domain" description="NOMO-like N-terminal beta-sandwich" evidence="3">
    <location>
        <begin position="50"/>
        <end position="129"/>
    </location>
</feature>
<feature type="signal peptide" evidence="2">
    <location>
        <begin position="1"/>
        <end position="28"/>
    </location>
</feature>
<dbReference type="Pfam" id="PF23192">
    <property type="entry name" value="NOMO_12th"/>
    <property type="match status" value="1"/>
</dbReference>
<dbReference type="InterPro" id="IPR056189">
    <property type="entry name" value="NOMO_3rd"/>
</dbReference>
<evidence type="ECO:0000259" key="8">
    <source>
        <dbReference type="Pfam" id="PF23196"/>
    </source>
</evidence>
<dbReference type="Pfam" id="PF22898">
    <property type="entry name" value="NOMO1-like_1st"/>
    <property type="match status" value="1"/>
</dbReference>
<evidence type="ECO:0000256" key="2">
    <source>
        <dbReference type="SAM" id="SignalP"/>
    </source>
</evidence>
<proteinExistence type="predicted"/>
<gene>
    <name evidence="10" type="ORF">EG68_06585</name>
</gene>
<evidence type="ECO:0000256" key="1">
    <source>
        <dbReference type="ARBA" id="ARBA00022729"/>
    </source>
</evidence>
<dbReference type="InterPro" id="IPR051417">
    <property type="entry name" value="SDr/BOS_complex"/>
</dbReference>
<feature type="domain" description="NOMO C-terminal transthyretin-like" evidence="5">
    <location>
        <begin position="1330"/>
        <end position="1427"/>
    </location>
</feature>
<evidence type="ECO:0000259" key="3">
    <source>
        <dbReference type="Pfam" id="PF22898"/>
    </source>
</evidence>
<dbReference type="InterPro" id="IPR056190">
    <property type="entry name" value="NOMO_5th"/>
</dbReference>
<reference evidence="10" key="1">
    <citation type="submission" date="2019-07" db="EMBL/GenBank/DDBJ databases">
        <title>Annotation for the trematode Paragonimus miyazaki's.</title>
        <authorList>
            <person name="Choi Y.-J."/>
        </authorList>
    </citation>
    <scope>NUCLEOTIDE SEQUENCE</scope>
    <source>
        <strain evidence="10">Japan</strain>
    </source>
</reference>
<dbReference type="GO" id="GO:0005789">
    <property type="term" value="C:endoplasmic reticulum membrane"/>
    <property type="evidence" value="ECO:0007669"/>
    <property type="project" value="TreeGrafter"/>
</dbReference>
<dbReference type="InterPro" id="IPR055075">
    <property type="entry name" value="NOMO-like_N"/>
</dbReference>
<feature type="domain" description="NOMO second beta-sandwich" evidence="4">
    <location>
        <begin position="132"/>
        <end position="192"/>
    </location>
</feature>
<protein>
    <recommendedName>
        <fullName evidence="12">Nodal modulator 2</fullName>
    </recommendedName>
</protein>
<dbReference type="Pfam" id="PF23193">
    <property type="entry name" value="NOMO_3rd"/>
    <property type="match status" value="1"/>
</dbReference>
<dbReference type="Pfam" id="PF23196">
    <property type="entry name" value="NOMO_6th"/>
    <property type="match status" value="1"/>
</dbReference>
<feature type="domain" description="NOMO sixth transthyretin-like" evidence="8">
    <location>
        <begin position="570"/>
        <end position="697"/>
    </location>
</feature>
<dbReference type="OrthoDB" id="10263633at2759"/>
<dbReference type="Pfam" id="PF23201">
    <property type="entry name" value="DUF7062"/>
    <property type="match status" value="1"/>
</dbReference>
<dbReference type="SUPFAM" id="SSF49464">
    <property type="entry name" value="Carboxypeptidase regulatory domain-like"/>
    <property type="match status" value="3"/>
</dbReference>
<keyword evidence="1 2" id="KW-0732">Signal</keyword>
<dbReference type="InterPro" id="IPR008969">
    <property type="entry name" value="CarboxyPept-like_regulatory"/>
</dbReference>